<keyword evidence="3 6" id="KW-0732">Signal</keyword>
<reference evidence="10" key="1">
    <citation type="journal article" date="2013" name="Genome Announc.">
        <title>First genome sequence of a syntrophic acetate-oxidizing bacterium, Tepidanaerobacter acetatoxydans strain Re1.</title>
        <authorList>
            <person name="Manzoor S."/>
            <person name="Bongcam-Rudloff E."/>
            <person name="Schnurer A."/>
            <person name="Muller B."/>
        </authorList>
    </citation>
    <scope>NUCLEOTIDE SEQUENCE [LARGE SCALE GENOMIC DNA]</scope>
    <source>
        <strain evidence="10">Re1</strain>
    </source>
</reference>
<organism evidence="9 10">
    <name type="scientific">Tepidanaerobacter acetatoxydans (strain DSM 21804 / JCM 16047 / Re1)</name>
    <dbReference type="NCBI Taxonomy" id="1209989"/>
    <lineage>
        <taxon>Bacteria</taxon>
        <taxon>Bacillati</taxon>
        <taxon>Bacillota</taxon>
        <taxon>Clostridia</taxon>
        <taxon>Thermosediminibacterales</taxon>
        <taxon>Tepidanaerobacteraceae</taxon>
        <taxon>Tepidanaerobacter</taxon>
    </lineage>
</organism>
<feature type="region of interest" description="Disordered" evidence="5">
    <location>
        <begin position="26"/>
        <end position="46"/>
    </location>
</feature>
<dbReference type="RefSeq" id="WP_013779377.1">
    <property type="nucleotide sequence ID" value="NC_015519.1"/>
</dbReference>
<comment type="subcellular location">
    <subcellularLocation>
        <location evidence="1">Cell envelope</location>
    </subcellularLocation>
</comment>
<proteinExistence type="inferred from homology"/>
<evidence type="ECO:0000256" key="3">
    <source>
        <dbReference type="ARBA" id="ARBA00022729"/>
    </source>
</evidence>
<feature type="domain" description="Solute-binding protein family 3/N-terminal" evidence="7">
    <location>
        <begin position="47"/>
        <end position="271"/>
    </location>
</feature>
<evidence type="ECO:0000256" key="5">
    <source>
        <dbReference type="SAM" id="MobiDB-lite"/>
    </source>
</evidence>
<protein>
    <submittedName>
        <fullName evidence="9">ABC-type transporter, periplasmic subunit family 3</fullName>
    </submittedName>
</protein>
<dbReference type="SMART" id="SM00062">
    <property type="entry name" value="PBPb"/>
    <property type="match status" value="1"/>
</dbReference>
<dbReference type="InterPro" id="IPR001320">
    <property type="entry name" value="Iontro_rcpt_C"/>
</dbReference>
<sequence>MNRLAKILICVLCLTLILGTMTGCGKTEQQDPDKANSGEQPKEEKKVWIVGTSPDYPPFEFVDEKGNFAGFDMDLIQEVGNRLGVEVKIESLEFESLIASLKQGKIDAIISCMSPNEERLKEVDFTKPYYKTKHGVLVNPEGKAEIKELNDVLKYEFGVQSGTTMAAWAQSQIEKGAVKESQVKYYTDANAGVLDVKNGRLAAFVIDLPVAYEKAKELGLEVAVETVLEKDEDPGIVLKKGSDEMLEKLNKIIDDMMADGTVEKLEEKWFKQ</sequence>
<keyword evidence="10" id="KW-1185">Reference proteome</keyword>
<dbReference type="SUPFAM" id="SSF53850">
    <property type="entry name" value="Periplasmic binding protein-like II"/>
    <property type="match status" value="1"/>
</dbReference>
<feature type="compositionally biased region" description="Basic and acidic residues" evidence="5">
    <location>
        <begin position="28"/>
        <end position="46"/>
    </location>
</feature>
<dbReference type="Proteomes" id="UP000010802">
    <property type="component" value="Chromosome"/>
</dbReference>
<dbReference type="eggNOG" id="COG0834">
    <property type="taxonomic scope" value="Bacteria"/>
</dbReference>
<comment type="similarity">
    <text evidence="2 4">Belongs to the bacterial solute-binding protein 3 family.</text>
</comment>
<dbReference type="GO" id="GO:0030313">
    <property type="term" value="C:cell envelope"/>
    <property type="evidence" value="ECO:0007669"/>
    <property type="project" value="UniProtKB-SubCell"/>
</dbReference>
<feature type="signal peptide" evidence="6">
    <location>
        <begin position="1"/>
        <end position="25"/>
    </location>
</feature>
<evidence type="ECO:0000256" key="4">
    <source>
        <dbReference type="RuleBase" id="RU003744"/>
    </source>
</evidence>
<dbReference type="KEGG" id="tep:TepRe1_2345"/>
<dbReference type="KEGG" id="tae:TepiRe1_2521"/>
<dbReference type="OrthoDB" id="9774451at2"/>
<evidence type="ECO:0000256" key="2">
    <source>
        <dbReference type="ARBA" id="ARBA00010333"/>
    </source>
</evidence>
<gene>
    <name evidence="9" type="ordered locus">TEPIRE1_2521</name>
</gene>
<accession>F4LT58</accession>
<dbReference type="Gene3D" id="3.40.190.10">
    <property type="entry name" value="Periplasmic binding protein-like II"/>
    <property type="match status" value="2"/>
</dbReference>
<dbReference type="HOGENOM" id="CLU_019602_18_2_9"/>
<name>F4LT58_TEPAE</name>
<evidence type="ECO:0000313" key="10">
    <source>
        <dbReference type="Proteomes" id="UP000010802"/>
    </source>
</evidence>
<dbReference type="EMBL" id="HF563609">
    <property type="protein sequence ID" value="CDI41021.1"/>
    <property type="molecule type" value="Genomic_DNA"/>
</dbReference>
<evidence type="ECO:0000313" key="9">
    <source>
        <dbReference type="EMBL" id="CDI41021.1"/>
    </source>
</evidence>
<evidence type="ECO:0000259" key="8">
    <source>
        <dbReference type="SMART" id="SM00079"/>
    </source>
</evidence>
<evidence type="ECO:0000256" key="6">
    <source>
        <dbReference type="SAM" id="SignalP"/>
    </source>
</evidence>
<dbReference type="GO" id="GO:0016020">
    <property type="term" value="C:membrane"/>
    <property type="evidence" value="ECO:0007669"/>
    <property type="project" value="InterPro"/>
</dbReference>
<dbReference type="PANTHER" id="PTHR35936:SF17">
    <property type="entry name" value="ARGININE-BINDING EXTRACELLULAR PROTEIN ARTP"/>
    <property type="match status" value="1"/>
</dbReference>
<dbReference type="InterPro" id="IPR018313">
    <property type="entry name" value="SBP_3_CS"/>
</dbReference>
<dbReference type="PROSITE" id="PS01039">
    <property type="entry name" value="SBP_BACTERIAL_3"/>
    <property type="match status" value="1"/>
</dbReference>
<dbReference type="PROSITE" id="PS51257">
    <property type="entry name" value="PROKAR_LIPOPROTEIN"/>
    <property type="match status" value="1"/>
</dbReference>
<feature type="chain" id="PRO_5003312996" evidence="6">
    <location>
        <begin position="26"/>
        <end position="272"/>
    </location>
</feature>
<feature type="domain" description="Ionotropic glutamate receptor C-terminal" evidence="8">
    <location>
        <begin position="47"/>
        <end position="272"/>
    </location>
</feature>
<dbReference type="SMART" id="SM00079">
    <property type="entry name" value="PBPe"/>
    <property type="match status" value="1"/>
</dbReference>
<dbReference type="PANTHER" id="PTHR35936">
    <property type="entry name" value="MEMBRANE-BOUND LYTIC MUREIN TRANSGLYCOSYLASE F"/>
    <property type="match status" value="1"/>
</dbReference>
<dbReference type="InterPro" id="IPR001638">
    <property type="entry name" value="Solute-binding_3/MltF_N"/>
</dbReference>
<evidence type="ECO:0000259" key="7">
    <source>
        <dbReference type="SMART" id="SM00062"/>
    </source>
</evidence>
<dbReference type="GO" id="GO:0015276">
    <property type="term" value="F:ligand-gated monoatomic ion channel activity"/>
    <property type="evidence" value="ECO:0007669"/>
    <property type="project" value="InterPro"/>
</dbReference>
<dbReference type="AlphaFoldDB" id="F4LT58"/>
<evidence type="ECO:0000256" key="1">
    <source>
        <dbReference type="ARBA" id="ARBA00004196"/>
    </source>
</evidence>
<dbReference type="Pfam" id="PF00497">
    <property type="entry name" value="SBP_bac_3"/>
    <property type="match status" value="1"/>
</dbReference>
<dbReference type="STRING" id="1209989.TepRe1_2345"/>